<evidence type="ECO:0008006" key="4">
    <source>
        <dbReference type="Google" id="ProtNLM"/>
    </source>
</evidence>
<dbReference type="PANTHER" id="PTHR38926:SF13">
    <property type="entry name" value="F-BOX DOMAIN CONTAINING PROTEIN, EXPRESSED"/>
    <property type="match status" value="1"/>
</dbReference>
<dbReference type="SUPFAM" id="SSF52047">
    <property type="entry name" value="RNI-like"/>
    <property type="match status" value="1"/>
</dbReference>
<feature type="region of interest" description="Disordered" evidence="1">
    <location>
        <begin position="1"/>
        <end position="23"/>
    </location>
</feature>
<sequence length="273" mass="31575">MAMANCTDIEDGRRNTQKEETQTRGWNKLNHDILVKIFRKLRDEHLLVDVSMVCCSWEIACWDVLFWEGDCHQLELGLGYKKRLGRPMDYSEMEIRGMRLVKNIMEGDKAYATPMNSWAHSLLCLLLDNDFPVSDRILLYIAERTPQMRTIIFSRSQRIARRGFSRAIIHWKHIQYAILGPIADEHIAIAIGKSFPRLQTLEFFHCCIGQVGIAIFVGNCGELRRVKIECCWLLEAETSSSKGGLRKKAEPRDFVEWPNDLVQVLVLIGDSYR</sequence>
<proteinExistence type="predicted"/>
<reference evidence="2 3" key="1">
    <citation type="submission" date="2024-02" db="EMBL/GenBank/DDBJ databases">
        <authorList>
            <person name="Vignale AGUSTIN F."/>
            <person name="Sosa J E."/>
            <person name="Modenutti C."/>
        </authorList>
    </citation>
    <scope>NUCLEOTIDE SEQUENCE [LARGE SCALE GENOMIC DNA]</scope>
</reference>
<evidence type="ECO:0000313" key="3">
    <source>
        <dbReference type="Proteomes" id="UP001642360"/>
    </source>
</evidence>
<comment type="caution">
    <text evidence="2">The sequence shown here is derived from an EMBL/GenBank/DDBJ whole genome shotgun (WGS) entry which is preliminary data.</text>
</comment>
<feature type="compositionally biased region" description="Basic and acidic residues" evidence="1">
    <location>
        <begin position="10"/>
        <end position="22"/>
    </location>
</feature>
<protein>
    <recommendedName>
        <fullName evidence="4">F-box domain-containing protein</fullName>
    </recommendedName>
</protein>
<dbReference type="Gene3D" id="3.80.10.10">
    <property type="entry name" value="Ribonuclease Inhibitor"/>
    <property type="match status" value="1"/>
</dbReference>
<dbReference type="InterPro" id="IPR036047">
    <property type="entry name" value="F-box-like_dom_sf"/>
</dbReference>
<dbReference type="InterPro" id="IPR032675">
    <property type="entry name" value="LRR_dom_sf"/>
</dbReference>
<organism evidence="2 3">
    <name type="scientific">Ilex paraguariensis</name>
    <name type="common">yerba mate</name>
    <dbReference type="NCBI Taxonomy" id="185542"/>
    <lineage>
        <taxon>Eukaryota</taxon>
        <taxon>Viridiplantae</taxon>
        <taxon>Streptophyta</taxon>
        <taxon>Embryophyta</taxon>
        <taxon>Tracheophyta</taxon>
        <taxon>Spermatophyta</taxon>
        <taxon>Magnoliopsida</taxon>
        <taxon>eudicotyledons</taxon>
        <taxon>Gunneridae</taxon>
        <taxon>Pentapetalae</taxon>
        <taxon>asterids</taxon>
        <taxon>campanulids</taxon>
        <taxon>Aquifoliales</taxon>
        <taxon>Aquifoliaceae</taxon>
        <taxon>Ilex</taxon>
    </lineage>
</organism>
<gene>
    <name evidence="2" type="ORF">ILEXP_LOCUS18399</name>
</gene>
<dbReference type="EMBL" id="CAUOFW020002014">
    <property type="protein sequence ID" value="CAK9150257.1"/>
    <property type="molecule type" value="Genomic_DNA"/>
</dbReference>
<dbReference type="SUPFAM" id="SSF81383">
    <property type="entry name" value="F-box domain"/>
    <property type="match status" value="1"/>
</dbReference>
<dbReference type="Proteomes" id="UP001642360">
    <property type="component" value="Unassembled WGS sequence"/>
</dbReference>
<dbReference type="PANTHER" id="PTHR38926">
    <property type="entry name" value="F-BOX DOMAIN CONTAINING PROTEIN, EXPRESSED"/>
    <property type="match status" value="1"/>
</dbReference>
<name>A0ABC8S096_9AQUA</name>
<evidence type="ECO:0000313" key="2">
    <source>
        <dbReference type="EMBL" id="CAK9150257.1"/>
    </source>
</evidence>
<keyword evidence="3" id="KW-1185">Reference proteome</keyword>
<dbReference type="AlphaFoldDB" id="A0ABC8S096"/>
<evidence type="ECO:0000256" key="1">
    <source>
        <dbReference type="SAM" id="MobiDB-lite"/>
    </source>
</evidence>
<accession>A0ABC8S096</accession>